<evidence type="ECO:0000313" key="2">
    <source>
        <dbReference type="EMBL" id="KAA6395571.1"/>
    </source>
</evidence>
<feature type="region of interest" description="Disordered" evidence="1">
    <location>
        <begin position="70"/>
        <end position="91"/>
    </location>
</feature>
<comment type="caution">
    <text evidence="2">The sequence shown here is derived from an EMBL/GenBank/DDBJ whole genome shotgun (WGS) entry which is preliminary data.</text>
</comment>
<organism evidence="2 3">
    <name type="scientific">Streblomastix strix</name>
    <dbReference type="NCBI Taxonomy" id="222440"/>
    <lineage>
        <taxon>Eukaryota</taxon>
        <taxon>Metamonada</taxon>
        <taxon>Preaxostyla</taxon>
        <taxon>Oxymonadida</taxon>
        <taxon>Streblomastigidae</taxon>
        <taxon>Streblomastix</taxon>
    </lineage>
</organism>
<accession>A0A5J4WL28</accession>
<sequence length="91" mass="10846">MPTEIFRHREGIYQDAQVKDPMECIMDNLERVSQMSMPLFNDILDMNIQQLMIGKHFEKKQIQIQTQILHDKGRNDMNDKLDLGRGRKKEE</sequence>
<protein>
    <submittedName>
        <fullName evidence="2">Uncharacterized protein</fullName>
    </submittedName>
</protein>
<dbReference type="EMBL" id="SNRW01001648">
    <property type="protein sequence ID" value="KAA6395571.1"/>
    <property type="molecule type" value="Genomic_DNA"/>
</dbReference>
<proteinExistence type="predicted"/>
<reference evidence="2 3" key="1">
    <citation type="submission" date="2019-03" db="EMBL/GenBank/DDBJ databases">
        <title>Single cell metagenomics reveals metabolic interactions within the superorganism composed of flagellate Streblomastix strix and complex community of Bacteroidetes bacteria on its surface.</title>
        <authorList>
            <person name="Treitli S.C."/>
            <person name="Kolisko M."/>
            <person name="Husnik F."/>
            <person name="Keeling P."/>
            <person name="Hampl V."/>
        </authorList>
    </citation>
    <scope>NUCLEOTIDE SEQUENCE [LARGE SCALE GENOMIC DNA]</scope>
    <source>
        <strain evidence="2">ST1C</strain>
    </source>
</reference>
<dbReference type="AlphaFoldDB" id="A0A5J4WL28"/>
<dbReference type="Proteomes" id="UP000324800">
    <property type="component" value="Unassembled WGS sequence"/>
</dbReference>
<name>A0A5J4WL28_9EUKA</name>
<evidence type="ECO:0000313" key="3">
    <source>
        <dbReference type="Proteomes" id="UP000324800"/>
    </source>
</evidence>
<evidence type="ECO:0000256" key="1">
    <source>
        <dbReference type="SAM" id="MobiDB-lite"/>
    </source>
</evidence>
<gene>
    <name evidence="2" type="ORF">EZS28_008896</name>
</gene>